<reference evidence="2" key="1">
    <citation type="journal article" date="2018" name="Gigascience">
        <title>Genome assembly of the Pink Ipe (Handroanthus impetiginosus, Bignoniaceae), a highly valued, ecologically keystone Neotropical timber forest tree.</title>
        <authorList>
            <person name="Silva-Junior O.B."/>
            <person name="Grattapaglia D."/>
            <person name="Novaes E."/>
            <person name="Collevatti R.G."/>
        </authorList>
    </citation>
    <scope>NUCLEOTIDE SEQUENCE [LARGE SCALE GENOMIC DNA]</scope>
    <source>
        <strain evidence="2">cv. UFG-1</strain>
    </source>
</reference>
<sequence>MASNNQSVPSSTIAFPSTTAASVILPAPVQGKKSGKFHRIDFKRWHDFSCRYYILNGLDNSLYNMYSAMKMTKELWELLDKKYHTKDVELKKFVIDFNNYFKQKRNEMGLEDLIVRIQIEENNRMTEIKTGRMEIEAKVILVKDCRLPKKNKQNQGKQNQTNITEEKIIPVDLSELNLSAIVFEANQINNSRE</sequence>
<evidence type="ECO:0000313" key="1">
    <source>
        <dbReference type="EMBL" id="PIN13503.1"/>
    </source>
</evidence>
<dbReference type="EMBL" id="NKXS01002462">
    <property type="protein sequence ID" value="PIN13503.1"/>
    <property type="molecule type" value="Genomic_DNA"/>
</dbReference>
<protein>
    <submittedName>
        <fullName evidence="1">Uncharacterized protein</fullName>
    </submittedName>
</protein>
<keyword evidence="2" id="KW-1185">Reference proteome</keyword>
<dbReference type="Proteomes" id="UP000231279">
    <property type="component" value="Unassembled WGS sequence"/>
</dbReference>
<accession>A0A2G9H7P3</accession>
<gene>
    <name evidence="1" type="ORF">CDL12_13876</name>
</gene>
<comment type="caution">
    <text evidence="1">The sequence shown here is derived from an EMBL/GenBank/DDBJ whole genome shotgun (WGS) entry which is preliminary data.</text>
</comment>
<dbReference type="AlphaFoldDB" id="A0A2G9H7P3"/>
<proteinExistence type="predicted"/>
<organism evidence="1 2">
    <name type="scientific">Handroanthus impetiginosus</name>
    <dbReference type="NCBI Taxonomy" id="429701"/>
    <lineage>
        <taxon>Eukaryota</taxon>
        <taxon>Viridiplantae</taxon>
        <taxon>Streptophyta</taxon>
        <taxon>Embryophyta</taxon>
        <taxon>Tracheophyta</taxon>
        <taxon>Spermatophyta</taxon>
        <taxon>Magnoliopsida</taxon>
        <taxon>eudicotyledons</taxon>
        <taxon>Gunneridae</taxon>
        <taxon>Pentapetalae</taxon>
        <taxon>asterids</taxon>
        <taxon>lamiids</taxon>
        <taxon>Lamiales</taxon>
        <taxon>Bignoniaceae</taxon>
        <taxon>Crescentiina</taxon>
        <taxon>Tabebuia alliance</taxon>
        <taxon>Handroanthus</taxon>
    </lineage>
</organism>
<evidence type="ECO:0000313" key="2">
    <source>
        <dbReference type="Proteomes" id="UP000231279"/>
    </source>
</evidence>
<name>A0A2G9H7P3_9LAMI</name>
<dbReference type="OrthoDB" id="1651011at2759"/>